<proteinExistence type="predicted"/>
<feature type="chain" id="PRO_5047421656" evidence="1">
    <location>
        <begin position="22"/>
        <end position="177"/>
    </location>
</feature>
<dbReference type="EMBL" id="JBHSMP010000020">
    <property type="protein sequence ID" value="MFC5430592.1"/>
    <property type="molecule type" value="Genomic_DNA"/>
</dbReference>
<dbReference type="RefSeq" id="WP_377713162.1">
    <property type="nucleotide sequence ID" value="NZ_JBHSMP010000020.1"/>
</dbReference>
<evidence type="ECO:0000313" key="4">
    <source>
        <dbReference type="Proteomes" id="UP001596103"/>
    </source>
</evidence>
<dbReference type="Gene3D" id="1.20.1260.10">
    <property type="match status" value="1"/>
</dbReference>
<dbReference type="Pfam" id="PF13628">
    <property type="entry name" value="DUF4142"/>
    <property type="match status" value="1"/>
</dbReference>
<accession>A0ABW0JBT5</accession>
<dbReference type="Proteomes" id="UP001596103">
    <property type="component" value="Unassembled WGS sequence"/>
</dbReference>
<reference evidence="4" key="1">
    <citation type="journal article" date="2019" name="Int. J. Syst. Evol. Microbiol.">
        <title>The Global Catalogue of Microorganisms (GCM) 10K type strain sequencing project: providing services to taxonomists for standard genome sequencing and annotation.</title>
        <authorList>
            <consortium name="The Broad Institute Genomics Platform"/>
            <consortium name="The Broad Institute Genome Sequencing Center for Infectious Disease"/>
            <person name="Wu L."/>
            <person name="Ma J."/>
        </authorList>
    </citation>
    <scope>NUCLEOTIDE SEQUENCE [LARGE SCALE GENOMIC DNA]</scope>
    <source>
        <strain evidence="4">CCUG 56042</strain>
    </source>
</reference>
<dbReference type="InterPro" id="IPR012347">
    <property type="entry name" value="Ferritin-like"/>
</dbReference>
<comment type="caution">
    <text evidence="3">The sequence shown here is derived from an EMBL/GenBank/DDBJ whole genome shotgun (WGS) entry which is preliminary data.</text>
</comment>
<dbReference type="InterPro" id="IPR025419">
    <property type="entry name" value="DUF4142"/>
</dbReference>
<keyword evidence="4" id="KW-1185">Reference proteome</keyword>
<evidence type="ECO:0000259" key="2">
    <source>
        <dbReference type="Pfam" id="PF13628"/>
    </source>
</evidence>
<evidence type="ECO:0000313" key="3">
    <source>
        <dbReference type="EMBL" id="MFC5430592.1"/>
    </source>
</evidence>
<name>A0ABW0JBT5_9BURK</name>
<feature type="signal peptide" evidence="1">
    <location>
        <begin position="1"/>
        <end position="21"/>
    </location>
</feature>
<evidence type="ECO:0000256" key="1">
    <source>
        <dbReference type="SAM" id="SignalP"/>
    </source>
</evidence>
<dbReference type="PANTHER" id="PTHR38593:SF1">
    <property type="entry name" value="BLR2558 PROTEIN"/>
    <property type="match status" value="1"/>
</dbReference>
<sequence>MNITQAGFLAAIALTATTGWAQSAGPTDPQIAAIVVTANQVDIDAGKLAESKSGSKDVKAFAERMVTDHTGVNKAATDLVTRLNVKPESNPTSQSLQQGGDANLANLKTLNGASFDRAYVDHEVTYHQSVIDAMDKTLIPSAHNAELKALLVKVRPAFVDHLEHAKHLQAELGKSGG</sequence>
<organism evidence="3 4">
    <name type="scientific">Paraburkholderia denitrificans</name>
    <dbReference type="NCBI Taxonomy" id="694025"/>
    <lineage>
        <taxon>Bacteria</taxon>
        <taxon>Pseudomonadati</taxon>
        <taxon>Pseudomonadota</taxon>
        <taxon>Betaproteobacteria</taxon>
        <taxon>Burkholderiales</taxon>
        <taxon>Burkholderiaceae</taxon>
        <taxon>Paraburkholderia</taxon>
    </lineage>
</organism>
<keyword evidence="1" id="KW-0732">Signal</keyword>
<protein>
    <submittedName>
        <fullName evidence="3">DUF4142 domain-containing protein</fullName>
    </submittedName>
</protein>
<dbReference type="PANTHER" id="PTHR38593">
    <property type="entry name" value="BLR2558 PROTEIN"/>
    <property type="match status" value="1"/>
</dbReference>
<gene>
    <name evidence="3" type="ORF">ACFPTO_17565</name>
</gene>
<feature type="domain" description="DUF4142" evidence="2">
    <location>
        <begin position="27"/>
        <end position="168"/>
    </location>
</feature>